<comment type="similarity">
    <text evidence="3 9">Belongs to the TenA family.</text>
</comment>
<gene>
    <name evidence="11" type="ORF">QOZ93_002200</name>
</gene>
<dbReference type="InterPro" id="IPR050967">
    <property type="entry name" value="Thiamine_Salvage_TenA"/>
</dbReference>
<dbReference type="SUPFAM" id="SSF48613">
    <property type="entry name" value="Heme oxygenase-like"/>
    <property type="match status" value="1"/>
</dbReference>
<evidence type="ECO:0000256" key="2">
    <source>
        <dbReference type="ARBA" id="ARBA00004948"/>
    </source>
</evidence>
<dbReference type="CDD" id="cd19369">
    <property type="entry name" value="TenA_C-like"/>
    <property type="match status" value="1"/>
</dbReference>
<dbReference type="Proteomes" id="UP001224418">
    <property type="component" value="Unassembled WGS sequence"/>
</dbReference>
<comment type="catalytic activity">
    <reaction evidence="1 9">
        <text>4-amino-5-aminomethyl-2-methylpyrimidine + H2O = 4-amino-5-hydroxymethyl-2-methylpyrimidine + NH4(+)</text>
        <dbReference type="Rhea" id="RHEA:31799"/>
        <dbReference type="ChEBI" id="CHEBI:15377"/>
        <dbReference type="ChEBI" id="CHEBI:16892"/>
        <dbReference type="ChEBI" id="CHEBI:28938"/>
        <dbReference type="ChEBI" id="CHEBI:63416"/>
        <dbReference type="EC" id="3.5.99.2"/>
    </reaction>
</comment>
<dbReference type="InterPro" id="IPR004305">
    <property type="entry name" value="Thiaminase-2/PQQC"/>
</dbReference>
<comment type="function">
    <text evidence="9">Catalyzes an amino-pyrimidine hydrolysis reaction at the C5' of the pyrimidine moiety of thiamine compounds, a reaction that is part of a thiamine salvage pathway.</text>
</comment>
<evidence type="ECO:0000256" key="7">
    <source>
        <dbReference type="ARBA" id="ARBA00022977"/>
    </source>
</evidence>
<evidence type="ECO:0000256" key="1">
    <source>
        <dbReference type="ARBA" id="ARBA00001881"/>
    </source>
</evidence>
<dbReference type="EMBL" id="JAUSWN010000019">
    <property type="protein sequence ID" value="MDQ0480452.1"/>
    <property type="molecule type" value="Genomic_DNA"/>
</dbReference>
<keyword evidence="12" id="KW-1185">Reference proteome</keyword>
<dbReference type="Pfam" id="PF03070">
    <property type="entry name" value="TENA_THI-4"/>
    <property type="match status" value="1"/>
</dbReference>
<dbReference type="RefSeq" id="WP_307356441.1">
    <property type="nucleotide sequence ID" value="NZ_BAAACJ010000007.1"/>
</dbReference>
<organism evidence="11 12">
    <name type="scientific">Hathewaya limosa</name>
    <name type="common">Clostridium limosum</name>
    <dbReference type="NCBI Taxonomy" id="1536"/>
    <lineage>
        <taxon>Bacteria</taxon>
        <taxon>Bacillati</taxon>
        <taxon>Bacillota</taxon>
        <taxon>Clostridia</taxon>
        <taxon>Eubacteriales</taxon>
        <taxon>Clostridiaceae</taxon>
        <taxon>Hathewaya</taxon>
    </lineage>
</organism>
<dbReference type="EC" id="3.5.99.2" evidence="5 9"/>
<name>A0ABU0JTN8_HATLI</name>
<keyword evidence="9 11" id="KW-0378">Hydrolase</keyword>
<dbReference type="Gene3D" id="1.20.910.10">
    <property type="entry name" value="Heme oxygenase-like"/>
    <property type="match status" value="1"/>
</dbReference>
<accession>A0ABU0JTN8</accession>
<dbReference type="PANTHER" id="PTHR43198">
    <property type="entry name" value="BIFUNCTIONAL TH2 PROTEIN"/>
    <property type="match status" value="1"/>
</dbReference>
<evidence type="ECO:0000256" key="9">
    <source>
        <dbReference type="RuleBase" id="RU363093"/>
    </source>
</evidence>
<proteinExistence type="inferred from homology"/>
<comment type="caution">
    <text evidence="11">The sequence shown here is derived from an EMBL/GenBank/DDBJ whole genome shotgun (WGS) entry which is preliminary data.</text>
</comment>
<evidence type="ECO:0000256" key="3">
    <source>
        <dbReference type="ARBA" id="ARBA00010264"/>
    </source>
</evidence>
<dbReference type="GO" id="GO:0050334">
    <property type="term" value="F:thiaminase activity"/>
    <property type="evidence" value="ECO:0007669"/>
    <property type="project" value="UniProtKB-EC"/>
</dbReference>
<protein>
    <recommendedName>
        <fullName evidence="6 9">Aminopyrimidine aminohydrolase</fullName>
        <ecNumber evidence="5 9">3.5.99.2</ecNumber>
    </recommendedName>
</protein>
<evidence type="ECO:0000256" key="5">
    <source>
        <dbReference type="ARBA" id="ARBA00012684"/>
    </source>
</evidence>
<evidence type="ECO:0000259" key="10">
    <source>
        <dbReference type="Pfam" id="PF03070"/>
    </source>
</evidence>
<keyword evidence="7 9" id="KW-0784">Thiamine biosynthesis</keyword>
<dbReference type="NCBIfam" id="TIGR04306">
    <property type="entry name" value="salvage_TenA"/>
    <property type="match status" value="1"/>
</dbReference>
<comment type="catalytic activity">
    <reaction evidence="8 9">
        <text>thiamine + H2O = 5-(2-hydroxyethyl)-4-methylthiazole + 4-amino-5-hydroxymethyl-2-methylpyrimidine + H(+)</text>
        <dbReference type="Rhea" id="RHEA:17509"/>
        <dbReference type="ChEBI" id="CHEBI:15377"/>
        <dbReference type="ChEBI" id="CHEBI:15378"/>
        <dbReference type="ChEBI" id="CHEBI:16892"/>
        <dbReference type="ChEBI" id="CHEBI:17957"/>
        <dbReference type="ChEBI" id="CHEBI:18385"/>
        <dbReference type="EC" id="3.5.99.2"/>
    </reaction>
</comment>
<comment type="subunit">
    <text evidence="4">Homotetramer.</text>
</comment>
<evidence type="ECO:0000256" key="8">
    <source>
        <dbReference type="ARBA" id="ARBA00048337"/>
    </source>
</evidence>
<dbReference type="InterPro" id="IPR027574">
    <property type="entry name" value="Thiaminase_II"/>
</dbReference>
<feature type="domain" description="Thiaminase-2/PQQC" evidence="10">
    <location>
        <begin position="10"/>
        <end position="217"/>
    </location>
</feature>
<evidence type="ECO:0000256" key="6">
    <source>
        <dbReference type="ARBA" id="ARBA00013647"/>
    </source>
</evidence>
<evidence type="ECO:0000313" key="12">
    <source>
        <dbReference type="Proteomes" id="UP001224418"/>
    </source>
</evidence>
<sequence>MKFTQYLFQKSEKIWEEYLNHPFIKELAEGCLPREKFQYYLIQDYLYLKEYSKSFCVGIIKASTMEEMKFFYNSIKGTMNDETEVHIKYLKNFGFEPWQVEKMESNIVNTSYTSYMLSKSLEGNIRKCAIATLPCTWSYNYIGKYIQKIYKEKLDNNFYKPWIDSYASKEFTDFTNEWLDYVDKICTDITEDEKKELLNIFITSSKYEKQFWDMAYNK</sequence>
<evidence type="ECO:0000256" key="4">
    <source>
        <dbReference type="ARBA" id="ARBA00011881"/>
    </source>
</evidence>
<comment type="pathway">
    <text evidence="2 9">Cofactor biosynthesis; thiamine diphosphate biosynthesis.</text>
</comment>
<dbReference type="PANTHER" id="PTHR43198:SF2">
    <property type="entry name" value="SI:CH1073-67J19.1-RELATED"/>
    <property type="match status" value="1"/>
</dbReference>
<dbReference type="InterPro" id="IPR016084">
    <property type="entry name" value="Haem_Oase-like_multi-hlx"/>
</dbReference>
<reference evidence="11 12" key="1">
    <citation type="submission" date="2023-07" db="EMBL/GenBank/DDBJ databases">
        <title>Genomic Encyclopedia of Type Strains, Phase IV (KMG-IV): sequencing the most valuable type-strain genomes for metagenomic binning, comparative biology and taxonomic classification.</title>
        <authorList>
            <person name="Goeker M."/>
        </authorList>
    </citation>
    <scope>NUCLEOTIDE SEQUENCE [LARGE SCALE GENOMIC DNA]</scope>
    <source>
        <strain evidence="11 12">DSM 1400</strain>
    </source>
</reference>
<evidence type="ECO:0000313" key="11">
    <source>
        <dbReference type="EMBL" id="MDQ0480452.1"/>
    </source>
</evidence>